<evidence type="ECO:0000256" key="11">
    <source>
        <dbReference type="ARBA" id="ARBA00069039"/>
    </source>
</evidence>
<keyword evidence="6 14" id="KW-0732">Signal</keyword>
<dbReference type="CDD" id="cd03860">
    <property type="entry name" value="M14_CP_A-B_like"/>
    <property type="match status" value="2"/>
</dbReference>
<keyword evidence="4" id="KW-0645">Protease</keyword>
<feature type="compositionally biased region" description="Low complexity" evidence="13">
    <location>
        <begin position="74"/>
        <end position="83"/>
    </location>
</feature>
<evidence type="ECO:0000256" key="10">
    <source>
        <dbReference type="ARBA" id="ARBA00023157"/>
    </source>
</evidence>
<comment type="caution">
    <text evidence="12">Lacks conserved residue(s) required for the propagation of feature annotation.</text>
</comment>
<dbReference type="GO" id="GO:0005615">
    <property type="term" value="C:extracellular space"/>
    <property type="evidence" value="ECO:0007669"/>
    <property type="project" value="TreeGrafter"/>
</dbReference>
<dbReference type="Pfam" id="PF00246">
    <property type="entry name" value="Peptidase_M14"/>
    <property type="match status" value="2"/>
</dbReference>
<dbReference type="eggNOG" id="KOG2650">
    <property type="taxonomic scope" value="Eukaryota"/>
</dbReference>
<dbReference type="PANTHER" id="PTHR11705:SF133">
    <property type="entry name" value="PEPTIDASE M14 CARBOXYPEPTIDASE A DOMAIN-CONTAINING PROTEIN"/>
    <property type="match status" value="1"/>
</dbReference>
<keyword evidence="3" id="KW-0121">Carboxypeptidase</keyword>
<evidence type="ECO:0000256" key="1">
    <source>
        <dbReference type="ARBA" id="ARBA00001947"/>
    </source>
</evidence>
<evidence type="ECO:0000313" key="16">
    <source>
        <dbReference type="Proteomes" id="UP000095282"/>
    </source>
</evidence>
<keyword evidence="9" id="KW-0482">Metalloprotease</keyword>
<dbReference type="FunFam" id="3.40.630.10:FF:000056">
    <property type="entry name" value="Zinc carboxypeptidase"/>
    <property type="match status" value="1"/>
</dbReference>
<comment type="cofactor">
    <cofactor evidence="1">
        <name>Zn(2+)</name>
        <dbReference type="ChEBI" id="CHEBI:29105"/>
    </cofactor>
</comment>
<dbReference type="eggNOG" id="KOG3714">
    <property type="taxonomic scope" value="Eukaryota"/>
</dbReference>
<dbReference type="PROSITE" id="PS52035">
    <property type="entry name" value="PEPTIDASE_M14"/>
    <property type="match status" value="2"/>
</dbReference>
<evidence type="ECO:0000256" key="2">
    <source>
        <dbReference type="ARBA" id="ARBA00005988"/>
    </source>
</evidence>
<dbReference type="InterPro" id="IPR000834">
    <property type="entry name" value="Peptidase_M14"/>
</dbReference>
<dbReference type="Gene3D" id="3.40.630.10">
    <property type="entry name" value="Zn peptidases"/>
    <property type="match status" value="2"/>
</dbReference>
<evidence type="ECO:0000259" key="15">
    <source>
        <dbReference type="PROSITE" id="PS52035"/>
    </source>
</evidence>
<dbReference type="InterPro" id="IPR036990">
    <property type="entry name" value="M14A-like_propep"/>
</dbReference>
<evidence type="ECO:0000256" key="5">
    <source>
        <dbReference type="ARBA" id="ARBA00022723"/>
    </source>
</evidence>
<dbReference type="PROSITE" id="PS00133">
    <property type="entry name" value="CARBOXYPEPT_ZN_2"/>
    <property type="match status" value="1"/>
</dbReference>
<dbReference type="Gene3D" id="3.30.70.340">
    <property type="entry name" value="Metallocarboxypeptidase-like"/>
    <property type="match status" value="1"/>
</dbReference>
<feature type="active site" description="Proton donor/acceptor" evidence="12">
    <location>
        <position position="600"/>
    </location>
</feature>
<dbReference type="GO" id="GO:0006508">
    <property type="term" value="P:proteolysis"/>
    <property type="evidence" value="ECO:0007669"/>
    <property type="project" value="UniProtKB-KW"/>
</dbReference>
<keyword evidence="16" id="KW-1185">Reference proteome</keyword>
<keyword evidence="5" id="KW-0479">Metal-binding</keyword>
<feature type="region of interest" description="Disordered" evidence="13">
    <location>
        <begin position="64"/>
        <end position="124"/>
    </location>
</feature>
<evidence type="ECO:0000256" key="7">
    <source>
        <dbReference type="ARBA" id="ARBA00022801"/>
    </source>
</evidence>
<accession>A0A1I7UEX8</accession>
<keyword evidence="7" id="KW-0378">Hydrolase</keyword>
<dbReference type="GO" id="GO:0008270">
    <property type="term" value="F:zinc ion binding"/>
    <property type="evidence" value="ECO:0007669"/>
    <property type="project" value="InterPro"/>
</dbReference>
<feature type="domain" description="Peptidase M14" evidence="15">
    <location>
        <begin position="325"/>
        <end position="636"/>
    </location>
</feature>
<evidence type="ECO:0000256" key="6">
    <source>
        <dbReference type="ARBA" id="ARBA00022729"/>
    </source>
</evidence>
<dbReference type="GO" id="GO:0004181">
    <property type="term" value="F:metallocarboxypeptidase activity"/>
    <property type="evidence" value="ECO:0007669"/>
    <property type="project" value="InterPro"/>
</dbReference>
<dbReference type="STRING" id="1561998.A0A1I7UEX8"/>
<name>A0A1I7UEX8_9PELO</name>
<dbReference type="SUPFAM" id="SSF53187">
    <property type="entry name" value="Zn-dependent exopeptidases"/>
    <property type="match status" value="2"/>
</dbReference>
<keyword evidence="10" id="KW-1015">Disulfide bond</keyword>
<feature type="domain" description="Peptidase M14" evidence="15">
    <location>
        <begin position="775"/>
        <end position="1068"/>
    </location>
</feature>
<dbReference type="PANTHER" id="PTHR11705">
    <property type="entry name" value="PROTEASE FAMILY M14 CARBOXYPEPTIDASE A,B"/>
    <property type="match status" value="1"/>
</dbReference>
<evidence type="ECO:0000313" key="17">
    <source>
        <dbReference type="WBParaSite" id="Csp11.Scaffold629.g8630.t1"/>
    </source>
</evidence>
<evidence type="ECO:0000256" key="14">
    <source>
        <dbReference type="SAM" id="SignalP"/>
    </source>
</evidence>
<organism evidence="16 17">
    <name type="scientific">Caenorhabditis tropicalis</name>
    <dbReference type="NCBI Taxonomy" id="1561998"/>
    <lineage>
        <taxon>Eukaryota</taxon>
        <taxon>Metazoa</taxon>
        <taxon>Ecdysozoa</taxon>
        <taxon>Nematoda</taxon>
        <taxon>Chromadorea</taxon>
        <taxon>Rhabditida</taxon>
        <taxon>Rhabditina</taxon>
        <taxon>Rhabditomorpha</taxon>
        <taxon>Rhabditoidea</taxon>
        <taxon>Rhabditidae</taxon>
        <taxon>Peloderinae</taxon>
        <taxon>Caenorhabditis</taxon>
    </lineage>
</organism>
<dbReference type="SMART" id="SM00631">
    <property type="entry name" value="Zn_pept"/>
    <property type="match status" value="2"/>
</dbReference>
<reference evidence="17" key="1">
    <citation type="submission" date="2016-11" db="UniProtKB">
        <authorList>
            <consortium name="WormBaseParasite"/>
        </authorList>
    </citation>
    <scope>IDENTIFICATION</scope>
</reference>
<feature type="signal peptide" evidence="14">
    <location>
        <begin position="1"/>
        <end position="16"/>
    </location>
</feature>
<dbReference type="SUPFAM" id="SSF54897">
    <property type="entry name" value="Protease propeptides/inhibitors"/>
    <property type="match status" value="1"/>
</dbReference>
<keyword evidence="8" id="KW-0862">Zinc</keyword>
<dbReference type="InterPro" id="IPR057247">
    <property type="entry name" value="CARBOXYPEPT_ZN_2"/>
</dbReference>
<dbReference type="InterPro" id="IPR003146">
    <property type="entry name" value="M14A_act_pep"/>
</dbReference>
<dbReference type="Proteomes" id="UP000095282">
    <property type="component" value="Unplaced"/>
</dbReference>
<evidence type="ECO:0000256" key="13">
    <source>
        <dbReference type="SAM" id="MobiDB-lite"/>
    </source>
</evidence>
<evidence type="ECO:0000256" key="8">
    <source>
        <dbReference type="ARBA" id="ARBA00022833"/>
    </source>
</evidence>
<comment type="similarity">
    <text evidence="2 12">Belongs to the peptidase M14 family.</text>
</comment>
<dbReference type="WBParaSite" id="Csp11.Scaffold629.g8630.t1">
    <property type="protein sequence ID" value="Csp11.Scaffold629.g8630.t1"/>
    <property type="gene ID" value="Csp11.Scaffold629.g8630"/>
</dbReference>
<protein>
    <recommendedName>
        <fullName evidence="11">Zinc carboxypeptidase A 1</fullName>
    </recommendedName>
</protein>
<evidence type="ECO:0000256" key="4">
    <source>
        <dbReference type="ARBA" id="ARBA00022670"/>
    </source>
</evidence>
<dbReference type="Pfam" id="PF02244">
    <property type="entry name" value="Propep_M14"/>
    <property type="match status" value="1"/>
</dbReference>
<sequence length="1068" mass="119776">MKTSLVLILLVGIANAQDFLSMFKPFLGGGGGGGNPFANPQAIGGLFQQFAGGNGGGFGQFLGAMAPKPPPAPASRGPAPVAPTNEDYNTDLDPVPAPPKPKAKARAAHHRPQADAPHTWLDAPQSFRQPRTKAEKIERWKNIARTFSPFLFTDDSQNTTPAPQFNNYIWQQNAPVTPEPFTFAPFSIPTLATVSPAGPTLEPFLPTTASPKLLAHNTARMIREIATFSDGGKSRDQDFGAVQTLMQAFFEAVSTGNNGAVATGPAVGTPLGDAPVLQARRDGTELGANRALTNKLFESDMVLTVPQMKAVYFVCAPGNARSALILFGYQARRRSVKPIKPENPLPRPQKRSIREVKEVKVGDEIIGGDSRTKKIFWIDGGIHAREWAAPHTALFFIHQLTSRANEPGIKKLLDEITFVVVPCLNPDGYEFTRSSTNPHVRLWRKNRSKMQCRKDIWGRNRCCRGVDLNRNFDFHFRESGTSDDPCSEIYQGPAPFSEPEAKAVRDALLSQRYHGRTDAFITLHTYSQIWIHPYGHKKDAYPGDIKDLYEVGKKAAQALKRVYGTKYVVGSGADTLYPASGGSEDWAKHEAKVKFVYLLELRPDEKNWDGFILDEKELIPTARETWEGVRVVAEAVLDRIGLLEETTLPHETMRLLYLVGLVLGVQAIHNTDENSGFHNFKLIRINPETEESVKYLRSLYEDPSPYELDFWQPPTHIGAIVDLTVAPSDAPKFVMDLESKRINYIVAVNDLSKAIENERGSDKFYNPVAGFAYDKYNSLQEIHSEMKRLKKEYSSMITLIDIGQSHENRTLLVMKITGKRNPLGSKISMWIDGGIHAREWISPATAMYIAHELILGYENDATVAKLMDHIDFYILPVMNPDGYEYSREKNRMWRKNRSPAKCHRHTFSTVCCSGVDLNRNFDWFWASTGSSSDPCHDTYHGSSAFSEPESQAVRDFLEQNTPEAFISLHSYSQMWLIPYGHRKQSYPQDYHTGLRPLALRATKALYELYGTKYQVGTGADLMYMSFHSDRNVHRWTCTMVHVQCDFSVLFPRPLLLLLHYSSSILRID</sequence>
<dbReference type="FunFam" id="3.30.70.340:FF:000002">
    <property type="entry name" value="Carboxypeptidase A"/>
    <property type="match status" value="1"/>
</dbReference>
<proteinExistence type="inferred from homology"/>
<evidence type="ECO:0000256" key="12">
    <source>
        <dbReference type="PROSITE-ProRule" id="PRU01379"/>
    </source>
</evidence>
<dbReference type="FunFam" id="3.40.630.10:FF:000070">
    <property type="entry name" value="Putative carboxypeptidase suro-1"/>
    <property type="match status" value="1"/>
</dbReference>
<dbReference type="PRINTS" id="PR00765">
    <property type="entry name" value="CRBOXYPTASEA"/>
</dbReference>
<evidence type="ECO:0000256" key="9">
    <source>
        <dbReference type="ARBA" id="ARBA00023049"/>
    </source>
</evidence>
<feature type="compositionally biased region" description="Basic residues" evidence="13">
    <location>
        <begin position="101"/>
        <end position="111"/>
    </location>
</feature>
<feature type="chain" id="PRO_5009308837" description="Zinc carboxypeptidase A 1" evidence="14">
    <location>
        <begin position="17"/>
        <end position="1068"/>
    </location>
</feature>
<dbReference type="AlphaFoldDB" id="A0A1I7UEX8"/>
<evidence type="ECO:0000256" key="3">
    <source>
        <dbReference type="ARBA" id="ARBA00022645"/>
    </source>
</evidence>